<evidence type="ECO:0000256" key="5">
    <source>
        <dbReference type="ARBA" id="ARBA00022889"/>
    </source>
</evidence>
<evidence type="ECO:0000256" key="6">
    <source>
        <dbReference type="ARBA" id="ARBA00023087"/>
    </source>
</evidence>
<evidence type="ECO:0000256" key="3">
    <source>
        <dbReference type="ARBA" id="ARBA00022525"/>
    </source>
</evidence>
<accession>A0ABP5J8W8</accession>
<keyword evidence="6" id="KW-0034">Amyloid</keyword>
<evidence type="ECO:0000313" key="10">
    <source>
        <dbReference type="Proteomes" id="UP001500897"/>
    </source>
</evidence>
<protein>
    <recommendedName>
        <fullName evidence="8">Chaplin domain-containing protein</fullName>
    </recommendedName>
</protein>
<gene>
    <name evidence="9" type="ORF">GCM10009759_56930</name>
</gene>
<dbReference type="EMBL" id="BAAANS010000045">
    <property type="protein sequence ID" value="GAA2113380.1"/>
    <property type="molecule type" value="Genomic_DNA"/>
</dbReference>
<evidence type="ECO:0000256" key="1">
    <source>
        <dbReference type="ARBA" id="ARBA00004191"/>
    </source>
</evidence>
<reference evidence="10" key="1">
    <citation type="journal article" date="2019" name="Int. J. Syst. Evol. Microbiol.">
        <title>The Global Catalogue of Microorganisms (GCM) 10K type strain sequencing project: providing services to taxonomists for standard genome sequencing and annotation.</title>
        <authorList>
            <consortium name="The Broad Institute Genomics Platform"/>
            <consortium name="The Broad Institute Genome Sequencing Center for Infectious Disease"/>
            <person name="Wu L."/>
            <person name="Ma J."/>
        </authorList>
    </citation>
    <scope>NUCLEOTIDE SEQUENCE [LARGE SCALE GENOMIC DNA]</scope>
    <source>
        <strain evidence="10">JCM 14559</strain>
    </source>
</reference>
<keyword evidence="5" id="KW-0130">Cell adhesion</keyword>
<feature type="compositionally biased region" description="Low complexity" evidence="7">
    <location>
        <begin position="13"/>
        <end position="26"/>
    </location>
</feature>
<sequence length="113" mass="11028">MKERPATTPPARAPRTTGAAPPGAAPSRHRGVDMSRSRKYFAVVALAATAVLGTAGAASASAGAEGVAVGSPGVLSGNVIQIPVHIPVNVCGNSISLIGALNPAFGNSCTNIG</sequence>
<evidence type="ECO:0000256" key="4">
    <source>
        <dbReference type="ARBA" id="ARBA00022729"/>
    </source>
</evidence>
<evidence type="ECO:0000256" key="2">
    <source>
        <dbReference type="ARBA" id="ARBA00022512"/>
    </source>
</evidence>
<keyword evidence="3" id="KW-0964">Secreted</keyword>
<dbReference type="PROSITE" id="PS51884">
    <property type="entry name" value="CHAPLIN"/>
    <property type="match status" value="1"/>
</dbReference>
<comment type="subcellular location">
    <subcellularLocation>
        <location evidence="1">Secreted</location>
        <location evidence="1">Cell wall</location>
    </subcellularLocation>
</comment>
<evidence type="ECO:0000313" key="9">
    <source>
        <dbReference type="EMBL" id="GAA2113380.1"/>
    </source>
</evidence>
<feature type="domain" description="Chaplin" evidence="8">
    <location>
        <begin position="71"/>
        <end position="111"/>
    </location>
</feature>
<organism evidence="9 10">
    <name type="scientific">Kitasatospora saccharophila</name>
    <dbReference type="NCBI Taxonomy" id="407973"/>
    <lineage>
        <taxon>Bacteria</taxon>
        <taxon>Bacillati</taxon>
        <taxon>Actinomycetota</taxon>
        <taxon>Actinomycetes</taxon>
        <taxon>Kitasatosporales</taxon>
        <taxon>Streptomycetaceae</taxon>
        <taxon>Kitasatospora</taxon>
    </lineage>
</organism>
<dbReference type="InterPro" id="IPR005528">
    <property type="entry name" value="ChpA-H"/>
</dbReference>
<keyword evidence="10" id="KW-1185">Reference proteome</keyword>
<proteinExistence type="predicted"/>
<feature type="region of interest" description="Disordered" evidence="7">
    <location>
        <begin position="1"/>
        <end position="33"/>
    </location>
</feature>
<evidence type="ECO:0000259" key="8">
    <source>
        <dbReference type="PROSITE" id="PS51884"/>
    </source>
</evidence>
<dbReference type="Proteomes" id="UP001500897">
    <property type="component" value="Unassembled WGS sequence"/>
</dbReference>
<dbReference type="Pfam" id="PF03777">
    <property type="entry name" value="ChpA-C"/>
    <property type="match status" value="1"/>
</dbReference>
<keyword evidence="2" id="KW-0134">Cell wall</keyword>
<name>A0ABP5J8W8_9ACTN</name>
<keyword evidence="4" id="KW-0732">Signal</keyword>
<evidence type="ECO:0000256" key="7">
    <source>
        <dbReference type="SAM" id="MobiDB-lite"/>
    </source>
</evidence>
<comment type="caution">
    <text evidence="9">The sequence shown here is derived from an EMBL/GenBank/DDBJ whole genome shotgun (WGS) entry which is preliminary data.</text>
</comment>